<dbReference type="AlphaFoldDB" id="A0A8S3X918"/>
<sequence>MFKLKLTALGHPNPESFNCEDEKEYRSVVLWLEDQKIRHYKIEDREGLRNIDADSWKEAYDLYQKDLVSPVSDGSPNEQLNWLLSYAVRLEFADNVTKYKDAKIEQPKQAAPNVVSSNPLDNLNFSSPAFVNGVERVCALTGVGPHIDPKLRLAAVAKILKTSPHPDCPRTEVSVVQQPADVLKLLFIQDLRDLQTKINEALVAVQSVTADPRTDTSLGRVGR</sequence>
<organism evidence="1 2">
    <name type="scientific">Parnassius apollo</name>
    <name type="common">Apollo butterfly</name>
    <name type="synonym">Papilio apollo</name>
    <dbReference type="NCBI Taxonomy" id="110799"/>
    <lineage>
        <taxon>Eukaryota</taxon>
        <taxon>Metazoa</taxon>
        <taxon>Ecdysozoa</taxon>
        <taxon>Arthropoda</taxon>
        <taxon>Hexapoda</taxon>
        <taxon>Insecta</taxon>
        <taxon>Pterygota</taxon>
        <taxon>Neoptera</taxon>
        <taxon>Endopterygota</taxon>
        <taxon>Lepidoptera</taxon>
        <taxon>Glossata</taxon>
        <taxon>Ditrysia</taxon>
        <taxon>Papilionoidea</taxon>
        <taxon>Papilionidae</taxon>
        <taxon>Parnassiinae</taxon>
        <taxon>Parnassini</taxon>
        <taxon>Parnassius</taxon>
        <taxon>Parnassius</taxon>
    </lineage>
</organism>
<dbReference type="OrthoDB" id="514167at2759"/>
<comment type="caution">
    <text evidence="1">The sequence shown here is derived from an EMBL/GenBank/DDBJ whole genome shotgun (WGS) entry which is preliminary data.</text>
</comment>
<accession>A0A8S3X918</accession>
<evidence type="ECO:0000313" key="1">
    <source>
        <dbReference type="EMBL" id="CAG5010306.1"/>
    </source>
</evidence>
<dbReference type="Pfam" id="PF10036">
    <property type="entry name" value="RLL"/>
    <property type="match status" value="2"/>
</dbReference>
<protein>
    <submittedName>
        <fullName evidence="1">(apollo) hypothetical protein</fullName>
    </submittedName>
</protein>
<gene>
    <name evidence="1" type="ORF">PAPOLLO_LOCUS15405</name>
</gene>
<reference evidence="1" key="1">
    <citation type="submission" date="2021-04" db="EMBL/GenBank/DDBJ databases">
        <authorList>
            <person name="Tunstrom K."/>
        </authorList>
    </citation>
    <scope>NUCLEOTIDE SEQUENCE</scope>
</reference>
<evidence type="ECO:0000313" key="2">
    <source>
        <dbReference type="Proteomes" id="UP000691718"/>
    </source>
</evidence>
<dbReference type="Proteomes" id="UP000691718">
    <property type="component" value="Unassembled WGS sequence"/>
</dbReference>
<dbReference type="InterPro" id="IPR019265">
    <property type="entry name" value="RTRAF"/>
</dbReference>
<dbReference type="EMBL" id="CAJQZP010001030">
    <property type="protein sequence ID" value="CAG5010306.1"/>
    <property type="molecule type" value="Genomic_DNA"/>
</dbReference>
<dbReference type="PANTHER" id="PTHR15924">
    <property type="entry name" value="CLE"/>
    <property type="match status" value="1"/>
</dbReference>
<name>A0A8S3X918_PARAO</name>
<proteinExistence type="predicted"/>
<keyword evidence="2" id="KW-1185">Reference proteome</keyword>